<dbReference type="Gene3D" id="3.40.605.10">
    <property type="entry name" value="Aldehyde Dehydrogenase, Chain A, domain 1"/>
    <property type="match status" value="1"/>
</dbReference>
<dbReference type="SUPFAM" id="SSF53720">
    <property type="entry name" value="ALDH-like"/>
    <property type="match status" value="1"/>
</dbReference>
<comment type="similarity">
    <text evidence="1 4">Belongs to the aldehyde dehydrogenase family.</text>
</comment>
<dbReference type="Gene3D" id="3.40.309.10">
    <property type="entry name" value="Aldehyde Dehydrogenase, Chain A, domain 2"/>
    <property type="match status" value="1"/>
</dbReference>
<evidence type="ECO:0000256" key="1">
    <source>
        <dbReference type="ARBA" id="ARBA00009986"/>
    </source>
</evidence>
<evidence type="ECO:0000256" key="3">
    <source>
        <dbReference type="PROSITE-ProRule" id="PRU10007"/>
    </source>
</evidence>
<dbReference type="GO" id="GO:0009450">
    <property type="term" value="P:gamma-aminobutyric acid catabolic process"/>
    <property type="evidence" value="ECO:0007669"/>
    <property type="project" value="TreeGrafter"/>
</dbReference>
<evidence type="ECO:0000313" key="6">
    <source>
        <dbReference type="EMBL" id="SIM59276.1"/>
    </source>
</evidence>
<evidence type="ECO:0000313" key="7">
    <source>
        <dbReference type="Proteomes" id="UP000185124"/>
    </source>
</evidence>
<dbReference type="InterPro" id="IPR016162">
    <property type="entry name" value="Ald_DH_N"/>
</dbReference>
<dbReference type="FunFam" id="3.40.309.10:FF:000004">
    <property type="entry name" value="Succinate-semialdehyde dehydrogenase I"/>
    <property type="match status" value="1"/>
</dbReference>
<dbReference type="InterPro" id="IPR016163">
    <property type="entry name" value="Ald_DH_C"/>
</dbReference>
<dbReference type="PANTHER" id="PTHR43353">
    <property type="entry name" value="SUCCINATE-SEMIALDEHYDE DEHYDROGENASE, MITOCHONDRIAL"/>
    <property type="match status" value="1"/>
</dbReference>
<accession>A0A1N5UF27</accession>
<keyword evidence="7" id="KW-1185">Reference proteome</keyword>
<dbReference type="OrthoDB" id="3802174at2"/>
<feature type="active site" evidence="3">
    <location>
        <position position="273"/>
    </location>
</feature>
<protein>
    <submittedName>
        <fullName evidence="6">Succinate semialdehyde dehydrogenase</fullName>
    </submittedName>
</protein>
<dbReference type="GO" id="GO:0004777">
    <property type="term" value="F:succinate-semialdehyde dehydrogenase (NAD+) activity"/>
    <property type="evidence" value="ECO:0007669"/>
    <property type="project" value="TreeGrafter"/>
</dbReference>
<name>A0A1N5UF27_9ACTN</name>
<keyword evidence="2 4" id="KW-0560">Oxidoreductase</keyword>
<dbReference type="CDD" id="cd07103">
    <property type="entry name" value="ALDH_F5_SSADH_GabD"/>
    <property type="match status" value="1"/>
</dbReference>
<dbReference type="InterPro" id="IPR029510">
    <property type="entry name" value="Ald_DH_CS_GLU"/>
</dbReference>
<dbReference type="AlphaFoldDB" id="A0A1N5UF27"/>
<dbReference type="InterPro" id="IPR016161">
    <property type="entry name" value="Ald_DH/histidinol_DH"/>
</dbReference>
<dbReference type="PANTHER" id="PTHR43353:SF5">
    <property type="entry name" value="SUCCINATE-SEMIALDEHYDE DEHYDROGENASE, MITOCHONDRIAL"/>
    <property type="match status" value="1"/>
</dbReference>
<dbReference type="FunFam" id="3.40.605.10:FF:000007">
    <property type="entry name" value="NAD/NADP-dependent betaine aldehyde dehydrogenase"/>
    <property type="match status" value="1"/>
</dbReference>
<gene>
    <name evidence="6" type="ORF">SAMN04489832_0859</name>
</gene>
<sequence length="501" mass="52720">MPTVVESPGTQHLVDGTAEAKRLLLSSVPTGSFIGGQWVSTDATFDVRNPSTGQPLAAVTDAGPAHGMDALAAASRAQDRWAAVPPRTRGEILLRVHDLLHKRADDFAMLMALEMGKTISEARGEVGYGAEFFRWFSEEAVRVGGGYSQSPTGGSRILTIRQPVGPVLAITPWNFPLAMGARKIAPALAAGCTVVVKPSELAPLTTLALAQVLVEAGVPDGVVNVVTTSRAGGVAEPLIRDQRLRKLTFTGSTAVGKRLIAQSADSVLRVSMELGGNAPFIVFDDVDLDAAVEGALLAKMRNGGQACTAANRFLVHEAVVEQFSQRLADRMSALLVGSATDEETQAGPLVSEAAVRKVERLVSDAATEGARVLTGGCRLESEGFFYAPTVLIDVPVDARLQSEEIFGPVAPITSFSDDEQATALANDTQYGLAAYIFTRDLNKAIRLAERLETGMVGINQGVISNPAAPFGGMKASGLGREGGTQGIEEYLESKYVGIAFS</sequence>
<reference evidence="7" key="1">
    <citation type="submission" date="2016-12" db="EMBL/GenBank/DDBJ databases">
        <authorList>
            <person name="Varghese N."/>
            <person name="Submissions S."/>
        </authorList>
    </citation>
    <scope>NUCLEOTIDE SEQUENCE [LARGE SCALE GENOMIC DNA]</scope>
    <source>
        <strain evidence="7">DSM 45599</strain>
    </source>
</reference>
<evidence type="ECO:0000256" key="2">
    <source>
        <dbReference type="ARBA" id="ARBA00023002"/>
    </source>
</evidence>
<dbReference type="Pfam" id="PF00171">
    <property type="entry name" value="Aldedh"/>
    <property type="match status" value="1"/>
</dbReference>
<dbReference type="InterPro" id="IPR050740">
    <property type="entry name" value="Aldehyde_DH_Superfamily"/>
</dbReference>
<dbReference type="EMBL" id="FSQT01000001">
    <property type="protein sequence ID" value="SIM59276.1"/>
    <property type="molecule type" value="Genomic_DNA"/>
</dbReference>
<proteinExistence type="inferred from homology"/>
<feature type="domain" description="Aldehyde dehydrogenase" evidence="5">
    <location>
        <begin position="38"/>
        <end position="496"/>
    </location>
</feature>
<evidence type="ECO:0000256" key="4">
    <source>
        <dbReference type="RuleBase" id="RU003345"/>
    </source>
</evidence>
<dbReference type="STRING" id="709881.SAMN04489832_0859"/>
<dbReference type="InterPro" id="IPR015590">
    <property type="entry name" value="Aldehyde_DH_dom"/>
</dbReference>
<organism evidence="6 7">
    <name type="scientific">Micromonospora cremea</name>
    <dbReference type="NCBI Taxonomy" id="709881"/>
    <lineage>
        <taxon>Bacteria</taxon>
        <taxon>Bacillati</taxon>
        <taxon>Actinomycetota</taxon>
        <taxon>Actinomycetes</taxon>
        <taxon>Micromonosporales</taxon>
        <taxon>Micromonosporaceae</taxon>
        <taxon>Micromonospora</taxon>
    </lineage>
</organism>
<dbReference type="PROSITE" id="PS00687">
    <property type="entry name" value="ALDEHYDE_DEHYDR_GLU"/>
    <property type="match status" value="1"/>
</dbReference>
<evidence type="ECO:0000259" key="5">
    <source>
        <dbReference type="Pfam" id="PF00171"/>
    </source>
</evidence>
<dbReference type="Proteomes" id="UP000185124">
    <property type="component" value="Unassembled WGS sequence"/>
</dbReference>